<gene>
    <name evidence="6" type="ORF">KIN_21580</name>
</gene>
<evidence type="ECO:0000256" key="3">
    <source>
        <dbReference type="ARBA" id="ARBA00023004"/>
    </source>
</evidence>
<dbReference type="InterPro" id="IPR050884">
    <property type="entry name" value="CNP_phosphodiesterase-III"/>
</dbReference>
<dbReference type="EMBL" id="BLJE01000002">
    <property type="protein sequence ID" value="GFE65084.1"/>
    <property type="molecule type" value="Genomic_DNA"/>
</dbReference>
<evidence type="ECO:0000313" key="6">
    <source>
        <dbReference type="EMBL" id="GFE65084.1"/>
    </source>
</evidence>
<keyword evidence="3" id="KW-0408">Iron</keyword>
<organism evidence="6 7">
    <name type="scientific">Litoreibacter roseus</name>
    <dbReference type="NCBI Taxonomy" id="2601869"/>
    <lineage>
        <taxon>Bacteria</taxon>
        <taxon>Pseudomonadati</taxon>
        <taxon>Pseudomonadota</taxon>
        <taxon>Alphaproteobacteria</taxon>
        <taxon>Rhodobacterales</taxon>
        <taxon>Roseobacteraceae</taxon>
        <taxon>Litoreibacter</taxon>
    </lineage>
</organism>
<evidence type="ECO:0000313" key="7">
    <source>
        <dbReference type="Proteomes" id="UP000436822"/>
    </source>
</evidence>
<proteinExistence type="inferred from homology"/>
<keyword evidence="2" id="KW-0378">Hydrolase</keyword>
<dbReference type="InterPro" id="IPR004843">
    <property type="entry name" value="Calcineurin-like_PHP"/>
</dbReference>
<reference evidence="6 7" key="1">
    <citation type="submission" date="2019-12" db="EMBL/GenBank/DDBJ databases">
        <title>Litoreibacter badius sp. nov., a novel bacteriochlorophyll a-containing bacterium in the genus Litoreibacter.</title>
        <authorList>
            <person name="Kanamuro M."/>
            <person name="Takabe Y."/>
            <person name="Mori K."/>
            <person name="Takaichi S."/>
            <person name="Hanada S."/>
        </authorList>
    </citation>
    <scope>NUCLEOTIDE SEQUENCE [LARGE SCALE GENOMIC DNA]</scope>
    <source>
        <strain evidence="6 7">K6</strain>
    </source>
</reference>
<dbReference type="PANTHER" id="PTHR42988">
    <property type="entry name" value="PHOSPHOHYDROLASE"/>
    <property type="match status" value="1"/>
</dbReference>
<keyword evidence="1" id="KW-0479">Metal-binding</keyword>
<feature type="domain" description="Calcineurin-like phosphoesterase" evidence="5">
    <location>
        <begin position="60"/>
        <end position="277"/>
    </location>
</feature>
<evidence type="ECO:0000259" key="5">
    <source>
        <dbReference type="Pfam" id="PF00149"/>
    </source>
</evidence>
<dbReference type="AlphaFoldDB" id="A0A6N6JG27"/>
<dbReference type="PANTHER" id="PTHR42988:SF2">
    <property type="entry name" value="CYCLIC NUCLEOTIDE PHOSPHODIESTERASE CBUA0032-RELATED"/>
    <property type="match status" value="1"/>
</dbReference>
<sequence length="343" mass="38622">MPYLKGMRPLPVSEAVTLGLEEGIEFYFTTLQPIFENPKGMFGRLFSAIRKKRSEKSRKTVLHLSDLHLGNKQVTAKRQYLKGALRSVCKKVDRVVLTGDVFDNPTSELRTEFDDFRSDLELFTKDNIILVPGNHDVRSSGNRFGKLGESYKAFSNLWQPTVVDHDMKAIFLCFDSCEEGSFARGRVSQNQRLAVASQIDALIQKSPECAEYTRIALVHHHPLPFDEEPEATALYQRVVQSIFPADQFVAFEDNEAFNRWCENRDVSLILHGHKHSPRQAWTDDGILVVGCGSTTGVEATPLCYDLVTLDPDTQAWSVAFYFDEHADGGGFRLQSVSLSAPKN</sequence>
<evidence type="ECO:0000256" key="4">
    <source>
        <dbReference type="ARBA" id="ARBA00025742"/>
    </source>
</evidence>
<dbReference type="GO" id="GO:0016787">
    <property type="term" value="F:hydrolase activity"/>
    <property type="evidence" value="ECO:0007669"/>
    <property type="project" value="UniProtKB-KW"/>
</dbReference>
<dbReference type="Pfam" id="PF00149">
    <property type="entry name" value="Metallophos"/>
    <property type="match status" value="1"/>
</dbReference>
<evidence type="ECO:0000256" key="1">
    <source>
        <dbReference type="ARBA" id="ARBA00022723"/>
    </source>
</evidence>
<dbReference type="InterPro" id="IPR029052">
    <property type="entry name" value="Metallo-depent_PP-like"/>
</dbReference>
<comment type="caution">
    <text evidence="6">The sequence shown here is derived from an EMBL/GenBank/DDBJ whole genome shotgun (WGS) entry which is preliminary data.</text>
</comment>
<accession>A0A6N6JG27</accession>
<dbReference type="SUPFAM" id="SSF56300">
    <property type="entry name" value="Metallo-dependent phosphatases"/>
    <property type="match status" value="1"/>
</dbReference>
<dbReference type="Proteomes" id="UP000436822">
    <property type="component" value="Unassembled WGS sequence"/>
</dbReference>
<name>A0A6N6JG27_9RHOB</name>
<keyword evidence="7" id="KW-1185">Reference proteome</keyword>
<comment type="similarity">
    <text evidence="4">Belongs to the cyclic nucleotide phosphodiesterase class-III family.</text>
</comment>
<dbReference type="Gene3D" id="3.60.21.10">
    <property type="match status" value="1"/>
</dbReference>
<evidence type="ECO:0000256" key="2">
    <source>
        <dbReference type="ARBA" id="ARBA00022801"/>
    </source>
</evidence>
<protein>
    <submittedName>
        <fullName evidence="6">Metallophosphoesterase</fullName>
    </submittedName>
</protein>
<dbReference type="GO" id="GO:0046872">
    <property type="term" value="F:metal ion binding"/>
    <property type="evidence" value="ECO:0007669"/>
    <property type="project" value="UniProtKB-KW"/>
</dbReference>